<evidence type="ECO:0000256" key="1">
    <source>
        <dbReference type="ARBA" id="ARBA00005814"/>
    </source>
</evidence>
<dbReference type="PANTHER" id="PTHR48042">
    <property type="entry name" value="ABC TRANSPORTER G FAMILY MEMBER 11"/>
    <property type="match status" value="1"/>
</dbReference>
<dbReference type="Gene3D" id="3.40.50.300">
    <property type="entry name" value="P-loop containing nucleotide triphosphate hydrolases"/>
    <property type="match status" value="1"/>
</dbReference>
<dbReference type="GO" id="GO:0005524">
    <property type="term" value="F:ATP binding"/>
    <property type="evidence" value="ECO:0007669"/>
    <property type="project" value="InterPro"/>
</dbReference>
<reference evidence="5 6" key="1">
    <citation type="journal article" date="2022" name="G3 (Bethesda)">
        <title>Whole-genome sequence and methylome profiling of the almond [Prunus dulcis (Mill.) D.A. Webb] cultivar 'Nonpareil'.</title>
        <authorList>
            <person name="D'Amico-Willman K.M."/>
            <person name="Ouma W.Z."/>
            <person name="Meulia T."/>
            <person name="Sideli G.M."/>
            <person name="Gradziel T.M."/>
            <person name="Fresnedo-Ramirez J."/>
        </authorList>
    </citation>
    <scope>NUCLEOTIDE SEQUENCE [LARGE SCALE GENOMIC DNA]</scope>
    <source>
        <strain evidence="5">Clone GOH B32 T37-40</strain>
    </source>
</reference>
<evidence type="ECO:0000313" key="5">
    <source>
        <dbReference type="EMBL" id="KAI5324684.1"/>
    </source>
</evidence>
<dbReference type="Pfam" id="PF00005">
    <property type="entry name" value="ABC_tran"/>
    <property type="match status" value="1"/>
</dbReference>
<accession>A0AAD4YX85</accession>
<feature type="compositionally biased region" description="Low complexity" evidence="3">
    <location>
        <begin position="10"/>
        <end position="26"/>
    </location>
</feature>
<evidence type="ECO:0000259" key="4">
    <source>
        <dbReference type="Pfam" id="PF00005"/>
    </source>
</evidence>
<sequence length="242" mass="26159">MELSSSTNVPRWTPSPSPTRSLLASAVEGPSSKESHVLDNDHAEMKRQSSTASAEDGISLSCSSMDRIFPFSVVFKTGAAPNSCLDIHEAPSLRLESAVEKSVGIDQTVAKPGYVKDQSYVVGDDIEIGLRKKGICLTWKDLWVGVSDGKNGKRMILQELTGFAQPGEMLAIMGPSGSGKSTLLDALAGRLSSDTQQTGDFNQWPKRNTCFWNFGIRDSRRHSNDYINSQGSCILLSTTPTA</sequence>
<dbReference type="GO" id="GO:0016887">
    <property type="term" value="F:ATP hydrolysis activity"/>
    <property type="evidence" value="ECO:0007669"/>
    <property type="project" value="InterPro"/>
</dbReference>
<dbReference type="InterPro" id="IPR003439">
    <property type="entry name" value="ABC_transporter-like_ATP-bd"/>
</dbReference>
<evidence type="ECO:0000256" key="2">
    <source>
        <dbReference type="ARBA" id="ARBA00022448"/>
    </source>
</evidence>
<proteinExistence type="inferred from homology"/>
<dbReference type="SUPFAM" id="SSF52540">
    <property type="entry name" value="P-loop containing nucleoside triphosphate hydrolases"/>
    <property type="match status" value="1"/>
</dbReference>
<dbReference type="EMBL" id="JAJFAZ020000006">
    <property type="protein sequence ID" value="KAI5324684.1"/>
    <property type="molecule type" value="Genomic_DNA"/>
</dbReference>
<gene>
    <name evidence="5" type="ORF">L3X38_033757</name>
</gene>
<name>A0AAD4YX85_PRUDU</name>
<protein>
    <recommendedName>
        <fullName evidence="4">ABC transporter domain-containing protein</fullName>
    </recommendedName>
</protein>
<keyword evidence="6" id="KW-1185">Reference proteome</keyword>
<dbReference type="PANTHER" id="PTHR48042:SF19">
    <property type="entry name" value="OS09G0472100 PROTEIN"/>
    <property type="match status" value="1"/>
</dbReference>
<evidence type="ECO:0000313" key="6">
    <source>
        <dbReference type="Proteomes" id="UP001054821"/>
    </source>
</evidence>
<organism evidence="5 6">
    <name type="scientific">Prunus dulcis</name>
    <name type="common">Almond</name>
    <name type="synonym">Amygdalus dulcis</name>
    <dbReference type="NCBI Taxonomy" id="3755"/>
    <lineage>
        <taxon>Eukaryota</taxon>
        <taxon>Viridiplantae</taxon>
        <taxon>Streptophyta</taxon>
        <taxon>Embryophyta</taxon>
        <taxon>Tracheophyta</taxon>
        <taxon>Spermatophyta</taxon>
        <taxon>Magnoliopsida</taxon>
        <taxon>eudicotyledons</taxon>
        <taxon>Gunneridae</taxon>
        <taxon>Pentapetalae</taxon>
        <taxon>rosids</taxon>
        <taxon>fabids</taxon>
        <taxon>Rosales</taxon>
        <taxon>Rosaceae</taxon>
        <taxon>Amygdaloideae</taxon>
        <taxon>Amygdaleae</taxon>
        <taxon>Prunus</taxon>
    </lineage>
</organism>
<evidence type="ECO:0000256" key="3">
    <source>
        <dbReference type="SAM" id="MobiDB-lite"/>
    </source>
</evidence>
<dbReference type="InterPro" id="IPR027417">
    <property type="entry name" value="P-loop_NTPase"/>
</dbReference>
<feature type="region of interest" description="Disordered" evidence="3">
    <location>
        <begin position="1"/>
        <end position="52"/>
    </location>
</feature>
<comment type="similarity">
    <text evidence="1">Belongs to the ABC transporter superfamily. ABCG family. Eye pigment precursor importer (TC 3.A.1.204) subfamily.</text>
</comment>
<dbReference type="Proteomes" id="UP001054821">
    <property type="component" value="Chromosome 6"/>
</dbReference>
<dbReference type="AlphaFoldDB" id="A0AAD4YX85"/>
<feature type="compositionally biased region" description="Basic and acidic residues" evidence="3">
    <location>
        <begin position="31"/>
        <end position="47"/>
    </location>
</feature>
<dbReference type="InterPro" id="IPR052215">
    <property type="entry name" value="Plant_ABCG"/>
</dbReference>
<keyword evidence="2" id="KW-0813">Transport</keyword>
<feature type="domain" description="ABC transporter" evidence="4">
    <location>
        <begin position="162"/>
        <end position="196"/>
    </location>
</feature>
<comment type="caution">
    <text evidence="5">The sequence shown here is derived from an EMBL/GenBank/DDBJ whole genome shotgun (WGS) entry which is preliminary data.</text>
</comment>